<dbReference type="Pfam" id="PF12624">
    <property type="entry name" value="VPS13_N"/>
    <property type="match status" value="1"/>
</dbReference>
<sequence>MFERQVAYYLNKYLGRYVYNVDASALQISIFKGNVQLSNLQLKPEALNSLNLPVTVKAGLLGSLKLKVPWSNLGGSPVICEMDGIYVLAVPNTGAQRDEKDFAAAEQKAKQQKIDQAEEEFIQLWKESMESGDVKAPAGTDQKSAGRLQSLMETILGNLQLSITNVHIRYEDPDSVPGQLFACGLTLQEVSANTVDSKGEKAFVVKNALEHLRKSARLLRFAVYFDAQAEAYRPQTGRWESMARVHWNELFLPGIESDLPAEEREYVLTPINGAMTFERLDGKQRRLKPDEEPTHKAVASLTSLSLHLSEGQYTCAQA</sequence>
<evidence type="ECO:0000256" key="1">
    <source>
        <dbReference type="ARBA" id="ARBA00006545"/>
    </source>
</evidence>
<evidence type="ECO:0000313" key="4">
    <source>
        <dbReference type="EMBL" id="JAC70903.1"/>
    </source>
</evidence>
<evidence type="ECO:0000256" key="2">
    <source>
        <dbReference type="ARBA" id="ARBA00022448"/>
    </source>
</evidence>
<dbReference type="InterPro" id="IPR026854">
    <property type="entry name" value="VPS13_N"/>
</dbReference>
<accession>A0A061RG12</accession>
<organism evidence="4">
    <name type="scientific">Tetraselmis sp. GSL018</name>
    <dbReference type="NCBI Taxonomy" id="582737"/>
    <lineage>
        <taxon>Eukaryota</taxon>
        <taxon>Viridiplantae</taxon>
        <taxon>Chlorophyta</taxon>
        <taxon>core chlorophytes</taxon>
        <taxon>Chlorodendrophyceae</taxon>
        <taxon>Chlorodendrales</taxon>
        <taxon>Chlorodendraceae</taxon>
        <taxon>Tetraselmis</taxon>
    </lineage>
</organism>
<keyword evidence="2" id="KW-0813">Transport</keyword>
<gene>
    <name evidence="4" type="ORF">TSPGSL018_3118</name>
</gene>
<comment type="similarity">
    <text evidence="1">Belongs to the VPS13 family.</text>
</comment>
<dbReference type="GO" id="GO:0045053">
    <property type="term" value="P:protein retention in Golgi apparatus"/>
    <property type="evidence" value="ECO:0007669"/>
    <property type="project" value="TreeGrafter"/>
</dbReference>
<evidence type="ECO:0000259" key="3">
    <source>
        <dbReference type="Pfam" id="PF12624"/>
    </source>
</evidence>
<dbReference type="PANTHER" id="PTHR16166:SF93">
    <property type="entry name" value="INTERMEMBRANE LIPID TRANSFER PROTEIN VPS13"/>
    <property type="match status" value="1"/>
</dbReference>
<dbReference type="AlphaFoldDB" id="A0A061RG12"/>
<dbReference type="InterPro" id="IPR026847">
    <property type="entry name" value="VPS13"/>
</dbReference>
<dbReference type="EMBL" id="GBEZ01015241">
    <property type="protein sequence ID" value="JAC70903.1"/>
    <property type="molecule type" value="Transcribed_RNA"/>
</dbReference>
<feature type="domain" description="Chorein N-terminal" evidence="3">
    <location>
        <begin position="1"/>
        <end position="314"/>
    </location>
</feature>
<feature type="non-terminal residue" evidence="4">
    <location>
        <position position="318"/>
    </location>
</feature>
<proteinExistence type="inferred from homology"/>
<reference evidence="4" key="1">
    <citation type="submission" date="2014-05" db="EMBL/GenBank/DDBJ databases">
        <title>The transcriptome of the halophilic microalga Tetraselmis sp. GSL018 isolated from the Great Salt Lake, Utah.</title>
        <authorList>
            <person name="Jinkerson R.E."/>
            <person name="D'Adamo S."/>
            <person name="Posewitz M.C."/>
        </authorList>
    </citation>
    <scope>NUCLEOTIDE SEQUENCE</scope>
    <source>
        <strain evidence="4">GSL018</strain>
    </source>
</reference>
<name>A0A061RG12_9CHLO</name>
<protein>
    <submittedName>
        <fullName evidence="4">Vacuolar protein sorting-associated protein vps13</fullName>
    </submittedName>
</protein>
<dbReference type="GO" id="GO:0006623">
    <property type="term" value="P:protein targeting to vacuole"/>
    <property type="evidence" value="ECO:0007669"/>
    <property type="project" value="TreeGrafter"/>
</dbReference>
<dbReference type="PANTHER" id="PTHR16166">
    <property type="entry name" value="VACUOLAR PROTEIN SORTING-ASSOCIATED PROTEIN VPS13"/>
    <property type="match status" value="1"/>
</dbReference>